<dbReference type="InterPro" id="IPR019903">
    <property type="entry name" value="RIC_family"/>
</dbReference>
<dbReference type="InterPro" id="IPR012312">
    <property type="entry name" value="Hemerythrin-like"/>
</dbReference>
<dbReference type="InterPro" id="IPR038062">
    <property type="entry name" value="ScdA-like_N_sf"/>
</dbReference>
<feature type="domain" description="Hemerythrin-like" evidence="5">
    <location>
        <begin position="81"/>
        <end position="231"/>
    </location>
</feature>
<dbReference type="PATRIC" id="fig|1237149.3.peg.3139"/>
<evidence type="ECO:0000313" key="6">
    <source>
        <dbReference type="EMBL" id="ELR70769.1"/>
    </source>
</evidence>
<dbReference type="STRING" id="1237149.C900_03377"/>
<evidence type="ECO:0000256" key="2">
    <source>
        <dbReference type="ARBA" id="ARBA00022490"/>
    </source>
</evidence>
<dbReference type="eggNOG" id="COG2846">
    <property type="taxonomic scope" value="Bacteria"/>
</dbReference>
<comment type="subcellular location">
    <subcellularLocation>
        <location evidence="1">Cytoplasm</location>
    </subcellularLocation>
</comment>
<keyword evidence="7" id="KW-1185">Reference proteome</keyword>
<keyword evidence="4" id="KW-0408">Iron</keyword>
<reference evidence="6 7" key="1">
    <citation type="submission" date="2012-12" db="EMBL/GenBank/DDBJ databases">
        <title>Genome assembly of Fulvivirga imtechensis AK7.</title>
        <authorList>
            <person name="Nupur N."/>
            <person name="Khatri I."/>
            <person name="Kumar R."/>
            <person name="Subramanian S."/>
            <person name="Pinnaka A."/>
        </authorList>
    </citation>
    <scope>NUCLEOTIDE SEQUENCE [LARGE SCALE GENOMIC DNA]</scope>
    <source>
        <strain evidence="6 7">AK7</strain>
    </source>
</reference>
<dbReference type="RefSeq" id="WP_009580743.1">
    <property type="nucleotide sequence ID" value="NZ_AMZN01000049.1"/>
</dbReference>
<dbReference type="GO" id="GO:0005737">
    <property type="term" value="C:cytoplasm"/>
    <property type="evidence" value="ECO:0007669"/>
    <property type="project" value="UniProtKB-SubCell"/>
</dbReference>
<dbReference type="PANTHER" id="PTHR36438">
    <property type="entry name" value="IRON-SULFUR CLUSTER REPAIR PROTEIN YTFE"/>
    <property type="match status" value="1"/>
</dbReference>
<dbReference type="GO" id="GO:0046872">
    <property type="term" value="F:metal ion binding"/>
    <property type="evidence" value="ECO:0007669"/>
    <property type="project" value="UniProtKB-KW"/>
</dbReference>
<evidence type="ECO:0000256" key="1">
    <source>
        <dbReference type="ARBA" id="ARBA00004496"/>
    </source>
</evidence>
<sequence length="240" mass="27544">MEHLKDKKVGRLVAEDYRYADVFKKYGIDFCCGGGVSIEEACRKKKLDCNNIIDELNRVIVNKDHDQDFDSWSPDRLADYIIEIHHAYVKEHLPLLVQYSYKVSRVHGGAHPETIEVNRQIHELASELLPHLQKEEVVLFPYIKKLVAAARGGVDLVPASFGSLENPVKMMMEEHDNAGEIMRSISELSSGYTPPASACTTYRVLYQKLRDFENDLHRHIHLENNILFPKVIEMEKQEGV</sequence>
<dbReference type="EMBL" id="AMZN01000049">
    <property type="protein sequence ID" value="ELR70769.1"/>
    <property type="molecule type" value="Genomic_DNA"/>
</dbReference>
<dbReference type="Gene3D" id="1.20.120.520">
    <property type="entry name" value="nmb1532 protein domain like"/>
    <property type="match status" value="1"/>
</dbReference>
<dbReference type="PANTHER" id="PTHR36438:SF1">
    <property type="entry name" value="IRON-SULFUR CLUSTER REPAIR PROTEIN YTFE"/>
    <property type="match status" value="1"/>
</dbReference>
<evidence type="ECO:0000259" key="5">
    <source>
        <dbReference type="Pfam" id="PF01814"/>
    </source>
</evidence>
<dbReference type="NCBIfam" id="TIGR03652">
    <property type="entry name" value="FeS_repair_RIC"/>
    <property type="match status" value="1"/>
</dbReference>
<protein>
    <submittedName>
        <fullName evidence="6">Nitric oxide-dependent regulator DnrN or NorA</fullName>
    </submittedName>
</protein>
<accession>L8JTF1</accession>
<keyword evidence="3" id="KW-0479">Metal-binding</keyword>
<proteinExistence type="predicted"/>
<evidence type="ECO:0000256" key="3">
    <source>
        <dbReference type="ARBA" id="ARBA00022723"/>
    </source>
</evidence>
<keyword evidence="2" id="KW-0963">Cytoplasm</keyword>
<organism evidence="6 7">
    <name type="scientific">Fulvivirga imtechensis AK7</name>
    <dbReference type="NCBI Taxonomy" id="1237149"/>
    <lineage>
        <taxon>Bacteria</taxon>
        <taxon>Pseudomonadati</taxon>
        <taxon>Bacteroidota</taxon>
        <taxon>Cytophagia</taxon>
        <taxon>Cytophagales</taxon>
        <taxon>Fulvivirgaceae</taxon>
        <taxon>Fulvivirga</taxon>
    </lineage>
</organism>
<dbReference type="Pfam" id="PF01814">
    <property type="entry name" value="Hemerythrin"/>
    <property type="match status" value="1"/>
</dbReference>
<evidence type="ECO:0000313" key="7">
    <source>
        <dbReference type="Proteomes" id="UP000011135"/>
    </source>
</evidence>
<name>L8JTF1_9BACT</name>
<dbReference type="OrthoDB" id="9797132at2"/>
<evidence type="ECO:0000256" key="4">
    <source>
        <dbReference type="ARBA" id="ARBA00023004"/>
    </source>
</evidence>
<dbReference type="Gene3D" id="1.10.3910.10">
    <property type="entry name" value="SP0561-like"/>
    <property type="match status" value="1"/>
</dbReference>
<dbReference type="Proteomes" id="UP000011135">
    <property type="component" value="Unassembled WGS sequence"/>
</dbReference>
<gene>
    <name evidence="6" type="ORF">C900_03377</name>
</gene>
<dbReference type="AlphaFoldDB" id="L8JTF1"/>
<comment type="caution">
    <text evidence="6">The sequence shown here is derived from an EMBL/GenBank/DDBJ whole genome shotgun (WGS) entry which is preliminary data.</text>
</comment>
<dbReference type="Pfam" id="PF04405">
    <property type="entry name" value="ScdA_N"/>
    <property type="match status" value="1"/>
</dbReference>